<protein>
    <recommendedName>
        <fullName evidence="3">tRNA-splicing endonuclease subunit Sen54 N-terminal domain-containing protein</fullName>
    </recommendedName>
</protein>
<accession>A0AA85FRQ8</accession>
<organism evidence="4 5">
    <name type="scientific">Schistosoma rodhaini</name>
    <dbReference type="NCBI Taxonomy" id="6188"/>
    <lineage>
        <taxon>Eukaryota</taxon>
        <taxon>Metazoa</taxon>
        <taxon>Spiralia</taxon>
        <taxon>Lophotrochozoa</taxon>
        <taxon>Platyhelminthes</taxon>
        <taxon>Trematoda</taxon>
        <taxon>Digenea</taxon>
        <taxon>Strigeidida</taxon>
        <taxon>Schistosomatoidea</taxon>
        <taxon>Schistosomatidae</taxon>
        <taxon>Schistosoma</taxon>
    </lineage>
</organism>
<dbReference type="GO" id="GO:0000379">
    <property type="term" value="P:tRNA-type intron splice site recognition and cleavage"/>
    <property type="evidence" value="ECO:0007669"/>
    <property type="project" value="TreeGrafter"/>
</dbReference>
<evidence type="ECO:0000259" key="3">
    <source>
        <dbReference type="Pfam" id="PF12928"/>
    </source>
</evidence>
<dbReference type="InterPro" id="IPR024336">
    <property type="entry name" value="tRNA_splic_suSen54_N"/>
</dbReference>
<dbReference type="PANTHER" id="PTHR21027:SF1">
    <property type="entry name" value="TRNA-SPLICING ENDONUCLEASE SUBUNIT SEN54"/>
    <property type="match status" value="1"/>
</dbReference>
<reference evidence="5" key="2">
    <citation type="submission" date="2023-11" db="UniProtKB">
        <authorList>
            <consortium name="WormBaseParasite"/>
        </authorList>
    </citation>
    <scope>IDENTIFICATION</scope>
</reference>
<dbReference type="AlphaFoldDB" id="A0AA85FRQ8"/>
<evidence type="ECO:0000256" key="1">
    <source>
        <dbReference type="ARBA" id="ARBA00005736"/>
    </source>
</evidence>
<dbReference type="Proteomes" id="UP000050792">
    <property type="component" value="Unassembled WGS sequence"/>
</dbReference>
<reference evidence="4" key="1">
    <citation type="submission" date="2022-06" db="EMBL/GenBank/DDBJ databases">
        <authorList>
            <person name="Berger JAMES D."/>
            <person name="Berger JAMES D."/>
        </authorList>
    </citation>
    <scope>NUCLEOTIDE SEQUENCE [LARGE SCALE GENOMIC DNA]</scope>
</reference>
<sequence length="384" mass="44295">MGLLTNSTTLGFEETDQMEIYDIFNGDRKLYKPNFLRSILIATACFSESVIMEHFIIGKELSTHSDISYKTKFKKYKRKCLFEPVSENEIENAYTELLSGLSQEFCRASARLSKGVIENGRVLLSQICGKYFRIMGFSLDGSSYLHPEEALYLAECNKIQVLVSGLPLSIQELYDQLLNNETYSHYLAYSRLSRLNFSLRKRANFDLQLYYHSMTGKLFRIPKSIDVSITTYPLLNQECRKPNRKRKFKDFQPLIDRNAIHPITSLMHNLQEIVQPACDKSIQSTNDINLLYDIYGNNHAEKRRIINFSKRSPPHPDYVLSVLSPKQIYPDMESQSLIKVGLQPDTSVLICMADGCDVSFYMTNCFVIPDINFQVTHQEKIAWT</sequence>
<name>A0AA85FRQ8_9TREM</name>
<dbReference type="Pfam" id="PF12928">
    <property type="entry name" value="tRNA_int_end_N2"/>
    <property type="match status" value="1"/>
</dbReference>
<evidence type="ECO:0000313" key="5">
    <source>
        <dbReference type="WBParaSite" id="SRDH1_62180.1"/>
    </source>
</evidence>
<dbReference type="PANTHER" id="PTHR21027">
    <property type="entry name" value="TRNA-SPLICING ENDONUCLEASE SUBUNIT SEN54"/>
    <property type="match status" value="1"/>
</dbReference>
<dbReference type="WBParaSite" id="SRDH1_62180.1">
    <property type="protein sequence ID" value="SRDH1_62180.1"/>
    <property type="gene ID" value="SRDH1_62180"/>
</dbReference>
<evidence type="ECO:0000313" key="4">
    <source>
        <dbReference type="Proteomes" id="UP000050792"/>
    </source>
</evidence>
<dbReference type="GO" id="GO:0000214">
    <property type="term" value="C:tRNA-intron endonuclease complex"/>
    <property type="evidence" value="ECO:0007669"/>
    <property type="project" value="TreeGrafter"/>
</dbReference>
<keyword evidence="4" id="KW-1185">Reference proteome</keyword>
<keyword evidence="2" id="KW-0819">tRNA processing</keyword>
<evidence type="ECO:0000256" key="2">
    <source>
        <dbReference type="ARBA" id="ARBA00022694"/>
    </source>
</evidence>
<comment type="similarity">
    <text evidence="1">Belongs to the SEN54 family.</text>
</comment>
<feature type="domain" description="tRNA-splicing endonuclease subunit Sen54 N-terminal" evidence="3">
    <location>
        <begin position="111"/>
        <end position="161"/>
    </location>
</feature>
<proteinExistence type="inferred from homology"/>
<dbReference type="InterPro" id="IPR024337">
    <property type="entry name" value="tRNA_splic_suSen54"/>
</dbReference>